<dbReference type="SMART" id="SM00028">
    <property type="entry name" value="TPR"/>
    <property type="match status" value="3"/>
</dbReference>
<protein>
    <submittedName>
        <fullName evidence="8">Uncharacterized protein</fullName>
    </submittedName>
</protein>
<feature type="compositionally biased region" description="Basic and acidic residues" evidence="6">
    <location>
        <begin position="289"/>
        <end position="306"/>
    </location>
</feature>
<feature type="transmembrane region" description="Helical" evidence="7">
    <location>
        <begin position="159"/>
        <end position="180"/>
    </location>
</feature>
<proteinExistence type="predicted"/>
<dbReference type="FunFam" id="1.25.40.10:FF:000020">
    <property type="entry name" value="Stress-induced phosphoprotein 1"/>
    <property type="match status" value="1"/>
</dbReference>
<evidence type="ECO:0000256" key="7">
    <source>
        <dbReference type="SAM" id="Phobius"/>
    </source>
</evidence>
<dbReference type="PANTHER" id="PTHR22904:SF532">
    <property type="entry name" value="HEAT SHOCK PROTEIN STI1-LIKE PROTEIN"/>
    <property type="match status" value="1"/>
</dbReference>
<evidence type="ECO:0000313" key="8">
    <source>
        <dbReference type="EMBL" id="CAB3368009.1"/>
    </source>
</evidence>
<dbReference type="Pfam" id="PF13414">
    <property type="entry name" value="TPR_11"/>
    <property type="match status" value="1"/>
</dbReference>
<keyword evidence="7" id="KW-0812">Transmembrane</keyword>
<dbReference type="InterPro" id="IPR011990">
    <property type="entry name" value="TPR-like_helical_dom_sf"/>
</dbReference>
<accession>A0A8S1CEM0</accession>
<feature type="region of interest" description="Disordered" evidence="6">
    <location>
        <begin position="283"/>
        <end position="315"/>
    </location>
</feature>
<dbReference type="GO" id="GO:0005737">
    <property type="term" value="C:cytoplasm"/>
    <property type="evidence" value="ECO:0007669"/>
    <property type="project" value="UniProtKB-SubCell"/>
</dbReference>
<dbReference type="InterPro" id="IPR019734">
    <property type="entry name" value="TPR_rpt"/>
</dbReference>
<keyword evidence="3" id="KW-0677">Repeat</keyword>
<dbReference type="GO" id="GO:0051879">
    <property type="term" value="F:Hsp90 protein binding"/>
    <property type="evidence" value="ECO:0007669"/>
    <property type="project" value="TreeGrafter"/>
</dbReference>
<keyword evidence="2" id="KW-0963">Cytoplasm</keyword>
<dbReference type="EMBL" id="CADEPI010000035">
    <property type="protein sequence ID" value="CAB3368009.1"/>
    <property type="molecule type" value="Genomic_DNA"/>
</dbReference>
<gene>
    <name evidence="8" type="ORF">CLODIP_2_CD08439</name>
</gene>
<keyword evidence="7" id="KW-1133">Transmembrane helix</keyword>
<feature type="repeat" description="TPR" evidence="5">
    <location>
        <begin position="74"/>
        <end position="107"/>
    </location>
</feature>
<dbReference type="PROSITE" id="PS50005">
    <property type="entry name" value="TPR"/>
    <property type="match status" value="2"/>
</dbReference>
<dbReference type="AlphaFoldDB" id="A0A8S1CEM0"/>
<comment type="caution">
    <text evidence="8">The sequence shown here is derived from an EMBL/GenBank/DDBJ whole genome shotgun (WGS) entry which is preliminary data.</text>
</comment>
<evidence type="ECO:0000256" key="6">
    <source>
        <dbReference type="SAM" id="MobiDB-lite"/>
    </source>
</evidence>
<evidence type="ECO:0000256" key="1">
    <source>
        <dbReference type="ARBA" id="ARBA00004496"/>
    </source>
</evidence>
<feature type="region of interest" description="Disordered" evidence="6">
    <location>
        <begin position="198"/>
        <end position="223"/>
    </location>
</feature>
<keyword evidence="7" id="KW-0472">Membrane</keyword>
<comment type="subcellular location">
    <subcellularLocation>
        <location evidence="1">Cytoplasm</location>
    </subcellularLocation>
</comment>
<evidence type="ECO:0000256" key="3">
    <source>
        <dbReference type="ARBA" id="ARBA00022737"/>
    </source>
</evidence>
<keyword evidence="4 5" id="KW-0802">TPR repeat</keyword>
<sequence length="319" mass="36238">MSEVNVQELKEQGNACVKEEKFEEAVLHYTHALAIDPKNFSLYSNRSLAFLKMKQFFLALQDANETIKLNPGWAKGYFRKAEVQFATFHFLDALQSYRQALLLQPDDSSILNAIARTTLECQKDKKADDQIPWLGAGIGIILGVIIVIADQIATMKPSLSHPILMVLTTMGIAMVGYGLARGFRYYVKCQRKSLIEPPADLSGQSEQEDEPEEEMMPEKSGGHASLSLPCRLFISQVTSLCRLRHRIPKYKNHLLADRVRVDVQFIFLLNRWHDECDAYGARRRSGVRQRRDDTRGARGRVQERPSADGGRVQVRCRRA</sequence>
<evidence type="ECO:0000256" key="5">
    <source>
        <dbReference type="PROSITE-ProRule" id="PRU00339"/>
    </source>
</evidence>
<reference evidence="8 9" key="1">
    <citation type="submission" date="2020-04" db="EMBL/GenBank/DDBJ databases">
        <authorList>
            <person name="Alioto T."/>
            <person name="Alioto T."/>
            <person name="Gomez Garrido J."/>
        </authorList>
    </citation>
    <scope>NUCLEOTIDE SEQUENCE [LARGE SCALE GENOMIC DNA]</scope>
</reference>
<feature type="compositionally biased region" description="Acidic residues" evidence="6">
    <location>
        <begin position="206"/>
        <end position="215"/>
    </location>
</feature>
<dbReference type="SUPFAM" id="SSF48452">
    <property type="entry name" value="TPR-like"/>
    <property type="match status" value="1"/>
</dbReference>
<evidence type="ECO:0000256" key="4">
    <source>
        <dbReference type="ARBA" id="ARBA00022803"/>
    </source>
</evidence>
<dbReference type="PANTHER" id="PTHR22904">
    <property type="entry name" value="TPR REPEAT CONTAINING PROTEIN"/>
    <property type="match status" value="1"/>
</dbReference>
<keyword evidence="9" id="KW-1185">Reference proteome</keyword>
<organism evidence="8 9">
    <name type="scientific">Cloeon dipterum</name>
    <dbReference type="NCBI Taxonomy" id="197152"/>
    <lineage>
        <taxon>Eukaryota</taxon>
        <taxon>Metazoa</taxon>
        <taxon>Ecdysozoa</taxon>
        <taxon>Arthropoda</taxon>
        <taxon>Hexapoda</taxon>
        <taxon>Insecta</taxon>
        <taxon>Pterygota</taxon>
        <taxon>Palaeoptera</taxon>
        <taxon>Ephemeroptera</taxon>
        <taxon>Pisciforma</taxon>
        <taxon>Baetidae</taxon>
        <taxon>Cloeon</taxon>
    </lineage>
</organism>
<feature type="transmembrane region" description="Helical" evidence="7">
    <location>
        <begin position="133"/>
        <end position="153"/>
    </location>
</feature>
<dbReference type="Gene3D" id="1.25.40.10">
    <property type="entry name" value="Tetratricopeptide repeat domain"/>
    <property type="match status" value="1"/>
</dbReference>
<dbReference type="Proteomes" id="UP000494165">
    <property type="component" value="Unassembled WGS sequence"/>
</dbReference>
<evidence type="ECO:0000256" key="2">
    <source>
        <dbReference type="ARBA" id="ARBA00022490"/>
    </source>
</evidence>
<feature type="repeat" description="TPR" evidence="5">
    <location>
        <begin position="6"/>
        <end position="39"/>
    </location>
</feature>
<evidence type="ECO:0000313" key="9">
    <source>
        <dbReference type="Proteomes" id="UP000494165"/>
    </source>
</evidence>
<dbReference type="OrthoDB" id="2423701at2759"/>
<name>A0A8S1CEM0_9INSE</name>